<dbReference type="EMBL" id="CP040449">
    <property type="protein sequence ID" value="QFI54599.1"/>
    <property type="molecule type" value="Genomic_DNA"/>
</dbReference>
<accession>A0A5J6WTY1</accession>
<dbReference type="SUPFAM" id="SSF55729">
    <property type="entry name" value="Acyl-CoA N-acyltransferases (Nat)"/>
    <property type="match status" value="1"/>
</dbReference>
<dbReference type="GO" id="GO:0071596">
    <property type="term" value="P:ubiquitin-dependent protein catabolic process via the N-end rule pathway"/>
    <property type="evidence" value="ECO:0007669"/>
    <property type="project" value="InterPro"/>
</dbReference>
<evidence type="ECO:0000313" key="8">
    <source>
        <dbReference type="Proteomes" id="UP000594034"/>
    </source>
</evidence>
<protein>
    <recommendedName>
        <fullName evidence="4">Aspartate/glutamate leucyltransferase</fullName>
        <ecNumber evidence="4">2.3.2.29</ecNumber>
    </recommendedName>
</protein>
<evidence type="ECO:0000313" key="7">
    <source>
        <dbReference type="EMBL" id="QFI54599.1"/>
    </source>
</evidence>
<evidence type="ECO:0000256" key="2">
    <source>
        <dbReference type="ARBA" id="ARBA00022679"/>
    </source>
</evidence>
<dbReference type="InterPro" id="IPR016181">
    <property type="entry name" value="Acyl_CoA_acyltransferase"/>
</dbReference>
<dbReference type="GO" id="GO:0004057">
    <property type="term" value="F:arginyl-tRNA--protein transferase activity"/>
    <property type="evidence" value="ECO:0007669"/>
    <property type="project" value="InterPro"/>
</dbReference>
<dbReference type="PANTHER" id="PTHR21367">
    <property type="entry name" value="ARGININE-TRNA-PROTEIN TRANSFERASE 1"/>
    <property type="match status" value="1"/>
</dbReference>
<comment type="function">
    <text evidence="4">Functions in the N-end rule pathway of protein degradation where it conjugates Leu from its aminoacyl-tRNA to the N-termini of proteins containing an N-terminal aspartate or glutamate.</text>
</comment>
<comment type="catalytic activity">
    <reaction evidence="4">
        <text>N-terminal L-aspartyl-[protein] + L-leucyl-tRNA(Leu) = N-terminal L-leucyl-L-aspartyl-[protein] + tRNA(Leu) + H(+)</text>
        <dbReference type="Rhea" id="RHEA:50420"/>
        <dbReference type="Rhea" id="RHEA-COMP:9613"/>
        <dbReference type="Rhea" id="RHEA-COMP:9622"/>
        <dbReference type="Rhea" id="RHEA-COMP:12669"/>
        <dbReference type="Rhea" id="RHEA-COMP:12674"/>
        <dbReference type="ChEBI" id="CHEBI:15378"/>
        <dbReference type="ChEBI" id="CHEBI:64720"/>
        <dbReference type="ChEBI" id="CHEBI:78442"/>
        <dbReference type="ChEBI" id="CHEBI:78494"/>
        <dbReference type="ChEBI" id="CHEBI:133042"/>
        <dbReference type="EC" id="2.3.2.29"/>
    </reaction>
</comment>
<feature type="domain" description="N-end aminoacyl transferase N-terminal" evidence="5">
    <location>
        <begin position="15"/>
        <end position="85"/>
    </location>
</feature>
<dbReference type="Pfam" id="PF04377">
    <property type="entry name" value="ATE_C"/>
    <property type="match status" value="1"/>
</dbReference>
<gene>
    <name evidence="4" type="primary">bpt</name>
    <name evidence="7" type="ORF">FE240_07720</name>
</gene>
<evidence type="ECO:0000256" key="4">
    <source>
        <dbReference type="HAMAP-Rule" id="MF_00689"/>
    </source>
</evidence>
<dbReference type="RefSeq" id="WP_042047342.1">
    <property type="nucleotide sequence ID" value="NZ_CDBY01000057.1"/>
</dbReference>
<dbReference type="HAMAP" id="MF_00689">
    <property type="entry name" value="Bpt"/>
    <property type="match status" value="1"/>
</dbReference>
<dbReference type="EC" id="2.3.2.29" evidence="4"/>
<keyword evidence="1 4" id="KW-0963">Cytoplasm</keyword>
<proteinExistence type="inferred from homology"/>
<dbReference type="InterPro" id="IPR017138">
    <property type="entry name" value="Asp_Glu_LeuTrfase"/>
</dbReference>
<dbReference type="InterPro" id="IPR007472">
    <property type="entry name" value="N-end_Aminoacyl_Trfase_C"/>
</dbReference>
<dbReference type="Pfam" id="PF04376">
    <property type="entry name" value="ATE_N"/>
    <property type="match status" value="1"/>
</dbReference>
<dbReference type="InterPro" id="IPR030700">
    <property type="entry name" value="N-end_Aminoacyl_Trfase"/>
</dbReference>
<keyword evidence="2 4" id="KW-0808">Transferase</keyword>
<dbReference type="NCBIfam" id="NF002342">
    <property type="entry name" value="PRK01305.1-3"/>
    <property type="match status" value="1"/>
</dbReference>
<evidence type="ECO:0000259" key="5">
    <source>
        <dbReference type="Pfam" id="PF04376"/>
    </source>
</evidence>
<evidence type="ECO:0000256" key="1">
    <source>
        <dbReference type="ARBA" id="ARBA00022490"/>
    </source>
</evidence>
<dbReference type="KEGG" id="asim:FE240_07720"/>
<dbReference type="OrthoDB" id="9782022at2"/>
<dbReference type="Proteomes" id="UP000594034">
    <property type="component" value="Chromosome"/>
</dbReference>
<comment type="subcellular location">
    <subcellularLocation>
        <location evidence="4">Cytoplasm</location>
    </subcellularLocation>
</comment>
<dbReference type="NCBIfam" id="NF002346">
    <property type="entry name" value="PRK01305.2-3"/>
    <property type="match status" value="1"/>
</dbReference>
<sequence length="234" mass="27406">MTEEVILKVGLTPQHACSYLGERREQLLVLMDHSLLTPSGYERLLSAGFRRSGGDIYRPHCPACSACQSLRIHSDDFIPTRRQRRIWQQNGDLEVILSSEDKPEYYALYERYIRERHADGSMYPPSRSQYHGFLHCHWMPPRYLELRLGERLLAVAVTDLMPHSLSAMYTFFDPDEAGRSLGVFAIMKQLELARHSGRNWVYLGYLVEGCRKMSYKREYHPHELLIDKEWKKVT</sequence>
<evidence type="ECO:0000259" key="6">
    <source>
        <dbReference type="Pfam" id="PF04377"/>
    </source>
</evidence>
<dbReference type="GO" id="GO:0008914">
    <property type="term" value="F:leucyl-tRNA--protein transferase activity"/>
    <property type="evidence" value="ECO:0007669"/>
    <property type="project" value="UniProtKB-UniRule"/>
</dbReference>
<dbReference type="NCBIfam" id="NF002341">
    <property type="entry name" value="PRK01305.1-1"/>
    <property type="match status" value="1"/>
</dbReference>
<organism evidence="7 8">
    <name type="scientific">Aeromonas simiae</name>
    <dbReference type="NCBI Taxonomy" id="218936"/>
    <lineage>
        <taxon>Bacteria</taxon>
        <taxon>Pseudomonadati</taxon>
        <taxon>Pseudomonadota</taxon>
        <taxon>Gammaproteobacteria</taxon>
        <taxon>Aeromonadales</taxon>
        <taxon>Aeromonadaceae</taxon>
        <taxon>Aeromonas</taxon>
    </lineage>
</organism>
<reference evidence="7 8" key="1">
    <citation type="submission" date="2019-05" db="EMBL/GenBank/DDBJ databases">
        <title>OXA-830, a novel chromosomally encoded expanded-spectrum class D beta-lactamase in Aeromonas simiae.</title>
        <authorList>
            <person name="Zhou W."/>
            <person name="Chen Q."/>
        </authorList>
    </citation>
    <scope>NUCLEOTIDE SEQUENCE [LARGE SCALE GENOMIC DNA]</scope>
    <source>
        <strain evidence="7 8">A6</strain>
    </source>
</reference>
<comment type="similarity">
    <text evidence="4">Belongs to the R-transferase family. Bpt subfamily.</text>
</comment>
<feature type="domain" description="N-end rule aminoacyl transferase C-terminal" evidence="6">
    <location>
        <begin position="104"/>
        <end position="225"/>
    </location>
</feature>
<keyword evidence="3 4" id="KW-0012">Acyltransferase</keyword>
<dbReference type="InterPro" id="IPR007471">
    <property type="entry name" value="N-end_Aminoacyl_Trfase_N"/>
</dbReference>
<dbReference type="AlphaFoldDB" id="A0A5J6WTY1"/>
<keyword evidence="8" id="KW-1185">Reference proteome</keyword>
<dbReference type="GO" id="GO:0005737">
    <property type="term" value="C:cytoplasm"/>
    <property type="evidence" value="ECO:0007669"/>
    <property type="project" value="UniProtKB-SubCell"/>
</dbReference>
<name>A0A5J6WTY1_9GAMM</name>
<dbReference type="NCBIfam" id="NF002345">
    <property type="entry name" value="PRK01305.2-2"/>
    <property type="match status" value="1"/>
</dbReference>
<evidence type="ECO:0000256" key="3">
    <source>
        <dbReference type="ARBA" id="ARBA00023315"/>
    </source>
</evidence>
<comment type="catalytic activity">
    <reaction evidence="4">
        <text>N-terminal L-glutamyl-[protein] + L-leucyl-tRNA(Leu) = N-terminal L-leucyl-L-glutamyl-[protein] + tRNA(Leu) + H(+)</text>
        <dbReference type="Rhea" id="RHEA:50412"/>
        <dbReference type="Rhea" id="RHEA-COMP:9613"/>
        <dbReference type="Rhea" id="RHEA-COMP:9622"/>
        <dbReference type="Rhea" id="RHEA-COMP:12664"/>
        <dbReference type="Rhea" id="RHEA-COMP:12668"/>
        <dbReference type="ChEBI" id="CHEBI:15378"/>
        <dbReference type="ChEBI" id="CHEBI:64721"/>
        <dbReference type="ChEBI" id="CHEBI:78442"/>
        <dbReference type="ChEBI" id="CHEBI:78494"/>
        <dbReference type="ChEBI" id="CHEBI:133041"/>
        <dbReference type="EC" id="2.3.2.29"/>
    </reaction>
</comment>
<dbReference type="PANTHER" id="PTHR21367:SF1">
    <property type="entry name" value="ARGINYL-TRNA--PROTEIN TRANSFERASE 1"/>
    <property type="match status" value="1"/>
</dbReference>
<dbReference type="PIRSF" id="PIRSF037208">
    <property type="entry name" value="ATE_pro_prd"/>
    <property type="match status" value="1"/>
</dbReference>